<evidence type="ECO:0000256" key="5">
    <source>
        <dbReference type="ARBA" id="ARBA00022660"/>
    </source>
</evidence>
<evidence type="ECO:0000256" key="8">
    <source>
        <dbReference type="ARBA" id="ARBA00022982"/>
    </source>
</evidence>
<feature type="transmembrane region" description="Helical" evidence="14">
    <location>
        <begin position="100"/>
        <end position="117"/>
    </location>
</feature>
<keyword evidence="10" id="KW-0496">Mitochondrion</keyword>
<comment type="similarity">
    <text evidence="2">Belongs to the complex I NDUFB4 subunit family.</text>
</comment>
<evidence type="ECO:0000256" key="3">
    <source>
        <dbReference type="ARBA" id="ARBA00018681"/>
    </source>
</evidence>
<evidence type="ECO:0000256" key="2">
    <source>
        <dbReference type="ARBA" id="ARBA00007260"/>
    </source>
</evidence>
<evidence type="ECO:0000256" key="12">
    <source>
        <dbReference type="ARBA" id="ARBA00030212"/>
    </source>
</evidence>
<name>A0AAV4R7K4_9ARAC</name>
<evidence type="ECO:0000313" key="15">
    <source>
        <dbReference type="EMBL" id="GIY16599.1"/>
    </source>
</evidence>
<accession>A0AAV4R7K4</accession>
<evidence type="ECO:0000256" key="14">
    <source>
        <dbReference type="SAM" id="Phobius"/>
    </source>
</evidence>
<evidence type="ECO:0000256" key="9">
    <source>
        <dbReference type="ARBA" id="ARBA00022989"/>
    </source>
</evidence>
<keyword evidence="16" id="KW-1185">Reference proteome</keyword>
<evidence type="ECO:0000313" key="16">
    <source>
        <dbReference type="Proteomes" id="UP001054837"/>
    </source>
</evidence>
<dbReference type="Proteomes" id="UP001054837">
    <property type="component" value="Unassembled WGS sequence"/>
</dbReference>
<proteinExistence type="inferred from homology"/>
<comment type="caution">
    <text evidence="15">The sequence shown here is derived from an EMBL/GenBank/DDBJ whole genome shotgun (WGS) entry which is preliminary data.</text>
</comment>
<evidence type="ECO:0000256" key="11">
    <source>
        <dbReference type="ARBA" id="ARBA00023136"/>
    </source>
</evidence>
<evidence type="ECO:0000256" key="7">
    <source>
        <dbReference type="ARBA" id="ARBA00022792"/>
    </source>
</evidence>
<evidence type="ECO:0000256" key="13">
    <source>
        <dbReference type="ARBA" id="ARBA00030987"/>
    </source>
</evidence>
<reference evidence="15 16" key="1">
    <citation type="submission" date="2021-06" db="EMBL/GenBank/DDBJ databases">
        <title>Caerostris darwini draft genome.</title>
        <authorList>
            <person name="Kono N."/>
            <person name="Arakawa K."/>
        </authorList>
    </citation>
    <scope>NUCLEOTIDE SEQUENCE [LARGE SCALE GENOMIC DNA]</scope>
</reference>
<dbReference type="GO" id="GO:0005743">
    <property type="term" value="C:mitochondrial inner membrane"/>
    <property type="evidence" value="ECO:0007669"/>
    <property type="project" value="UniProtKB-SubCell"/>
</dbReference>
<keyword evidence="8" id="KW-0249">Electron transport</keyword>
<keyword evidence="9 14" id="KW-1133">Transmembrane helix</keyword>
<protein>
    <recommendedName>
        <fullName evidence="3">NADH dehydrogenase [ubiquinone] 1 beta subcomplex subunit 4</fullName>
    </recommendedName>
    <alternativeName>
        <fullName evidence="12">Complex I-B15</fullName>
    </alternativeName>
    <alternativeName>
        <fullName evidence="13">NADH-ubiquinone oxidoreductase B15 subunit</fullName>
    </alternativeName>
</protein>
<dbReference type="PANTHER" id="PTHR15469:SF0">
    <property type="entry name" value="NADH DEHYDROGENASE [UBIQUINONE] 1 BETA SUBCOMPLEX SUBUNIT 4"/>
    <property type="match status" value="1"/>
</dbReference>
<keyword evidence="7" id="KW-0999">Mitochondrion inner membrane</keyword>
<dbReference type="Pfam" id="PF07225">
    <property type="entry name" value="NDUF_B4"/>
    <property type="match status" value="1"/>
</dbReference>
<keyword evidence="6 14" id="KW-0812">Transmembrane</keyword>
<sequence>MNRILRLSNFKYPVNQSFSRLVSSKSVDQFHHPDATPEEVRLVNERVKLRKALRAEYLRKATDPHSTEPVVFDPVMQRYYAMHMTLTERFIPTFKNWCEYMITCIIPIVGFALLLKWSGDKHEKKCRTGEIEYKDRLFKYQ</sequence>
<keyword evidence="5" id="KW-0679">Respiratory chain</keyword>
<dbReference type="InterPro" id="IPR009866">
    <property type="entry name" value="NADH_UbQ_OxRdtase_NDUFB4_su"/>
</dbReference>
<dbReference type="PANTHER" id="PTHR15469">
    <property type="entry name" value="NADH-UBIQUINONE OXIDOREDUCTASE B15 SUBUNIT"/>
    <property type="match status" value="1"/>
</dbReference>
<evidence type="ECO:0000256" key="10">
    <source>
        <dbReference type="ARBA" id="ARBA00023128"/>
    </source>
</evidence>
<dbReference type="AlphaFoldDB" id="A0AAV4R7K4"/>
<evidence type="ECO:0000256" key="4">
    <source>
        <dbReference type="ARBA" id="ARBA00022448"/>
    </source>
</evidence>
<dbReference type="EMBL" id="BPLQ01005716">
    <property type="protein sequence ID" value="GIY16599.1"/>
    <property type="molecule type" value="Genomic_DNA"/>
</dbReference>
<keyword evidence="4" id="KW-0813">Transport</keyword>
<evidence type="ECO:0000256" key="1">
    <source>
        <dbReference type="ARBA" id="ARBA00004434"/>
    </source>
</evidence>
<gene>
    <name evidence="15" type="primary">AVEN_135238_1</name>
    <name evidence="15" type="ORF">CDAR_599001</name>
</gene>
<organism evidence="15 16">
    <name type="scientific">Caerostris darwini</name>
    <dbReference type="NCBI Taxonomy" id="1538125"/>
    <lineage>
        <taxon>Eukaryota</taxon>
        <taxon>Metazoa</taxon>
        <taxon>Ecdysozoa</taxon>
        <taxon>Arthropoda</taxon>
        <taxon>Chelicerata</taxon>
        <taxon>Arachnida</taxon>
        <taxon>Araneae</taxon>
        <taxon>Araneomorphae</taxon>
        <taxon>Entelegynae</taxon>
        <taxon>Araneoidea</taxon>
        <taxon>Araneidae</taxon>
        <taxon>Caerostris</taxon>
    </lineage>
</organism>
<evidence type="ECO:0000256" key="6">
    <source>
        <dbReference type="ARBA" id="ARBA00022692"/>
    </source>
</evidence>
<keyword evidence="11 14" id="KW-0472">Membrane</keyword>
<comment type="subcellular location">
    <subcellularLocation>
        <location evidence="1">Mitochondrion inner membrane</location>
        <topology evidence="1">Single-pass membrane protein</topology>
    </subcellularLocation>
</comment>